<evidence type="ECO:0000313" key="5">
    <source>
        <dbReference type="Proteomes" id="UP001159405"/>
    </source>
</evidence>
<comment type="caution">
    <text evidence="4">The sequence shown here is derived from an EMBL/GenBank/DDBJ whole genome shotgun (WGS) entry which is preliminary data.</text>
</comment>
<dbReference type="PANTHER" id="PTHR22847">
    <property type="entry name" value="WD40 REPEAT PROTEIN"/>
    <property type="match status" value="1"/>
</dbReference>
<accession>A0ABN8S341</accession>
<dbReference type="Pfam" id="PF00400">
    <property type="entry name" value="WD40"/>
    <property type="match status" value="3"/>
</dbReference>
<feature type="non-terminal residue" evidence="4">
    <location>
        <position position="438"/>
    </location>
</feature>
<gene>
    <name evidence="4" type="ORF">PLOB_00034176</name>
</gene>
<proteinExistence type="predicted"/>
<dbReference type="InterPro" id="IPR036322">
    <property type="entry name" value="WD40_repeat_dom_sf"/>
</dbReference>
<dbReference type="EMBL" id="CALNXK010000462">
    <property type="protein sequence ID" value="CAH3186142.1"/>
    <property type="molecule type" value="Genomic_DNA"/>
</dbReference>
<dbReference type="PROSITE" id="PS50082">
    <property type="entry name" value="WD_REPEATS_2"/>
    <property type="match status" value="2"/>
</dbReference>
<dbReference type="PANTHER" id="PTHR22847:SF637">
    <property type="entry name" value="WD REPEAT DOMAIN 5B"/>
    <property type="match status" value="1"/>
</dbReference>
<feature type="non-terminal residue" evidence="4">
    <location>
        <position position="1"/>
    </location>
</feature>
<feature type="repeat" description="WD" evidence="3">
    <location>
        <begin position="251"/>
        <end position="282"/>
    </location>
</feature>
<evidence type="ECO:0000313" key="4">
    <source>
        <dbReference type="EMBL" id="CAH3186142.1"/>
    </source>
</evidence>
<evidence type="ECO:0000256" key="1">
    <source>
        <dbReference type="ARBA" id="ARBA00022574"/>
    </source>
</evidence>
<dbReference type="InterPro" id="IPR020472">
    <property type="entry name" value="WD40_PAC1"/>
</dbReference>
<evidence type="ECO:0000256" key="2">
    <source>
        <dbReference type="ARBA" id="ARBA00022737"/>
    </source>
</evidence>
<evidence type="ECO:0000256" key="3">
    <source>
        <dbReference type="PROSITE-ProRule" id="PRU00221"/>
    </source>
</evidence>
<dbReference type="Proteomes" id="UP001159405">
    <property type="component" value="Unassembled WGS sequence"/>
</dbReference>
<keyword evidence="2" id="KW-0677">Repeat</keyword>
<evidence type="ECO:0008006" key="6">
    <source>
        <dbReference type="Google" id="ProtNLM"/>
    </source>
</evidence>
<sequence length="438" mass="49443">SKEIFLQSEAKSRLTAQIAAKYDWHGPKRILGNESRPKPSFLNTVNQLSSASEHTSNISLLRSIFVENLDLLVVASEDNNIYVWGFDEDAVKVLENMRPADENLIYKYAILLGEKAFKPIKKDNEGSKEHDSVTNRVAGFICKHVFTEHSSCVTGLAVVGKEAGYNTTYLLSAGWDRRIFLWDLEKACFHDTFRNTDPSALESEELASDGIIMDLSYSLERNEFAYASSDKLVYIRQFSERGAEMTLSAVLQGHEAEVTQVRWNAVLTKWITGSEDGTIRIWRADGMACDLVLSAQGAVSALCIDQVNGCIVAGVQEIISYYKVEQNLGPNPSPKNRPIGQFGSTTTQSRVQPLSSQSFFTFWRKLRDKMAADLEKCHLLNIFSFPRVYDPESRKIVQKNLGHNDSVRCIIHIPERSQYVSASWDKTVRIWNAYKKCK</sequence>
<name>A0ABN8S341_9CNID</name>
<dbReference type="SMART" id="SM00320">
    <property type="entry name" value="WD40"/>
    <property type="match status" value="5"/>
</dbReference>
<keyword evidence="1 3" id="KW-0853">WD repeat</keyword>
<feature type="repeat" description="WD" evidence="3">
    <location>
        <begin position="400"/>
        <end position="432"/>
    </location>
</feature>
<dbReference type="PRINTS" id="PR00320">
    <property type="entry name" value="GPROTEINBRPT"/>
</dbReference>
<dbReference type="InterPro" id="IPR019775">
    <property type="entry name" value="WD40_repeat_CS"/>
</dbReference>
<dbReference type="PROSITE" id="PS00678">
    <property type="entry name" value="WD_REPEATS_1"/>
    <property type="match status" value="1"/>
</dbReference>
<dbReference type="InterPro" id="IPR015943">
    <property type="entry name" value="WD40/YVTN_repeat-like_dom_sf"/>
</dbReference>
<dbReference type="InterPro" id="IPR001680">
    <property type="entry name" value="WD40_rpt"/>
</dbReference>
<dbReference type="PROSITE" id="PS50294">
    <property type="entry name" value="WD_REPEATS_REGION"/>
    <property type="match status" value="2"/>
</dbReference>
<protein>
    <recommendedName>
        <fullName evidence="6">WD_REPEATS_REGION domain-containing protein</fullName>
    </recommendedName>
</protein>
<keyword evidence="5" id="KW-1185">Reference proteome</keyword>
<dbReference type="Gene3D" id="2.130.10.10">
    <property type="entry name" value="YVTN repeat-like/Quinoprotein amine dehydrogenase"/>
    <property type="match status" value="2"/>
</dbReference>
<reference evidence="4 5" key="1">
    <citation type="submission" date="2022-05" db="EMBL/GenBank/DDBJ databases">
        <authorList>
            <consortium name="Genoscope - CEA"/>
            <person name="William W."/>
        </authorList>
    </citation>
    <scope>NUCLEOTIDE SEQUENCE [LARGE SCALE GENOMIC DNA]</scope>
</reference>
<organism evidence="4 5">
    <name type="scientific">Porites lobata</name>
    <dbReference type="NCBI Taxonomy" id="104759"/>
    <lineage>
        <taxon>Eukaryota</taxon>
        <taxon>Metazoa</taxon>
        <taxon>Cnidaria</taxon>
        <taxon>Anthozoa</taxon>
        <taxon>Hexacorallia</taxon>
        <taxon>Scleractinia</taxon>
        <taxon>Fungiina</taxon>
        <taxon>Poritidae</taxon>
        <taxon>Porites</taxon>
    </lineage>
</organism>
<dbReference type="SUPFAM" id="SSF50978">
    <property type="entry name" value="WD40 repeat-like"/>
    <property type="match status" value="1"/>
</dbReference>